<evidence type="ECO:0000256" key="4">
    <source>
        <dbReference type="SAM" id="MobiDB-lite"/>
    </source>
</evidence>
<evidence type="ECO:0000259" key="5">
    <source>
        <dbReference type="PROSITE" id="PS51186"/>
    </source>
</evidence>
<sequence>MDEKQNKCYCGPCEISAETPTVTCNKCQNQFHLECLKSGPPSTLIGDVFFNFTCVNCSADHEEDIERMKMQWTQVVLLALYNLQLSGGVGKFGYYRWKEHICAFIDKHWTSLFSSHRKKTSLWHGTVAGTLSSGCPHHFVSGAQELGETGWWRLTEMKPPFVKTLNPAVARGGRRKVVHTPIVDPAGKVDGLRSRRGKTSIEAAMELKAKRETLLEAKEIRRAKTASPAATCTSILFPGKQEPSPDMPNSFIPLDTSAQGISFLNIAKTQGGATQPLIIKQEFIDPSFQLSQNSNFLMNPSTMSSSGSSSVMEPSIASSVKSEIDEDSQFSHSSSKTDLWLTEKDLKPNSALPPLFMCDDNDAESDSDLEIDPGTITPPDTSPAHNEQSLPEVQDILSALDNSKTELKDDIFLQSSNSEPGTNIPVPSKTQLNIQSSGAVEVPVKEKDLKEGEEESVVDSESNSSSSESDGESVMDTSDVSSTIEKRQKRKRKIVNEEENKDEKLQPEERVYPMSLYEERQLLRKLNTASEGHQLPPEINRLRRKLIIRQIKRERGLPIFDVDAEMNRLARKCWGNEWESEDVKEMNPHGIPTTRSLSRDVRILDRYQTTVYSARALMQQQPSFLNRLVGTEDDQLQSICSPYTARMLKPFIRRDYESRPLKMKLLEEIKQYPHRNDKTWKPPDPPPIDYCYVRPQHIPSVNMLCQEFFWPGIDLSECLQYPDFSCVVLFRKIVIGFAFMVPDVKYNEAYISFIFTHPEWRRAGIAKFMLYHLIQVKIEINFYHSN</sequence>
<dbReference type="InterPro" id="IPR001965">
    <property type="entry name" value="Znf_PHD"/>
</dbReference>
<name>A0ABQ9ENF1_TEGGR</name>
<feature type="domain" description="N-acetyltransferase" evidence="5">
    <location>
        <begin position="688"/>
        <end position="786"/>
    </location>
</feature>
<keyword evidence="1" id="KW-0479">Metal-binding</keyword>
<keyword evidence="7" id="KW-1185">Reference proteome</keyword>
<dbReference type="InterPro" id="IPR016181">
    <property type="entry name" value="Acyl_CoA_acyltransferase"/>
</dbReference>
<dbReference type="PANTHER" id="PTHR20916:SF26">
    <property type="entry name" value="CYSTEINE-RICH PROTEIN 2-BINDING PROTEIN"/>
    <property type="match status" value="1"/>
</dbReference>
<dbReference type="EMBL" id="JARBDR010000813">
    <property type="protein sequence ID" value="KAJ8305911.1"/>
    <property type="molecule type" value="Genomic_DNA"/>
</dbReference>
<dbReference type="Gene3D" id="3.90.980.20">
    <property type="match status" value="1"/>
</dbReference>
<feature type="compositionally biased region" description="Low complexity" evidence="4">
    <location>
        <begin position="301"/>
        <end position="310"/>
    </location>
</feature>
<protein>
    <recommendedName>
        <fullName evidence="5">N-acetyltransferase domain-containing protein</fullName>
    </recommendedName>
</protein>
<keyword evidence="2" id="KW-0863">Zinc-finger</keyword>
<gene>
    <name evidence="6" type="ORF">KUTeg_016456</name>
</gene>
<proteinExistence type="predicted"/>
<evidence type="ECO:0000256" key="1">
    <source>
        <dbReference type="ARBA" id="ARBA00022723"/>
    </source>
</evidence>
<reference evidence="6 7" key="1">
    <citation type="submission" date="2022-12" db="EMBL/GenBank/DDBJ databases">
        <title>Chromosome-level genome of Tegillarca granosa.</title>
        <authorList>
            <person name="Kim J."/>
        </authorList>
    </citation>
    <scope>NUCLEOTIDE SEQUENCE [LARGE SCALE GENOMIC DNA]</scope>
    <source>
        <strain evidence="6">Teg-2019</strain>
        <tissue evidence="6">Adductor muscle</tissue>
    </source>
</reference>
<dbReference type="SUPFAM" id="SSF55729">
    <property type="entry name" value="Acyl-CoA N-acyltransferases (Nat)"/>
    <property type="match status" value="1"/>
</dbReference>
<dbReference type="PROSITE" id="PS01359">
    <property type="entry name" value="ZF_PHD_1"/>
    <property type="match status" value="1"/>
</dbReference>
<dbReference type="InterPro" id="IPR011011">
    <property type="entry name" value="Znf_FYVE_PHD"/>
</dbReference>
<feature type="compositionally biased region" description="Polar residues" evidence="4">
    <location>
        <begin position="428"/>
        <end position="438"/>
    </location>
</feature>
<dbReference type="SUPFAM" id="SSF57903">
    <property type="entry name" value="FYVE/PHD zinc finger"/>
    <property type="match status" value="1"/>
</dbReference>
<dbReference type="InterPro" id="IPR019786">
    <property type="entry name" value="Zinc_finger_PHD-type_CS"/>
</dbReference>
<accession>A0ABQ9ENF1</accession>
<feature type="compositionally biased region" description="Basic and acidic residues" evidence="4">
    <location>
        <begin position="494"/>
        <end position="510"/>
    </location>
</feature>
<dbReference type="Proteomes" id="UP001217089">
    <property type="component" value="Unassembled WGS sequence"/>
</dbReference>
<feature type="region of interest" description="Disordered" evidence="4">
    <location>
        <begin position="414"/>
        <end position="510"/>
    </location>
</feature>
<dbReference type="Gene3D" id="3.40.630.30">
    <property type="match status" value="1"/>
</dbReference>
<dbReference type="Pfam" id="PF00583">
    <property type="entry name" value="Acetyltransf_1"/>
    <property type="match status" value="1"/>
</dbReference>
<feature type="compositionally biased region" description="Acidic residues" evidence="4">
    <location>
        <begin position="359"/>
        <end position="371"/>
    </location>
</feature>
<organism evidence="6 7">
    <name type="scientific">Tegillarca granosa</name>
    <name type="common">Malaysian cockle</name>
    <name type="synonym">Anadara granosa</name>
    <dbReference type="NCBI Taxonomy" id="220873"/>
    <lineage>
        <taxon>Eukaryota</taxon>
        <taxon>Metazoa</taxon>
        <taxon>Spiralia</taxon>
        <taxon>Lophotrochozoa</taxon>
        <taxon>Mollusca</taxon>
        <taxon>Bivalvia</taxon>
        <taxon>Autobranchia</taxon>
        <taxon>Pteriomorphia</taxon>
        <taxon>Arcoida</taxon>
        <taxon>Arcoidea</taxon>
        <taxon>Arcidae</taxon>
        <taxon>Tegillarca</taxon>
    </lineage>
</organism>
<comment type="caution">
    <text evidence="6">The sequence shown here is derived from an EMBL/GenBank/DDBJ whole genome shotgun (WGS) entry which is preliminary data.</text>
</comment>
<keyword evidence="3" id="KW-0862">Zinc</keyword>
<evidence type="ECO:0000313" key="6">
    <source>
        <dbReference type="EMBL" id="KAJ8305911.1"/>
    </source>
</evidence>
<dbReference type="PANTHER" id="PTHR20916">
    <property type="entry name" value="CYSTEINE AND GLYCINE-RICH PROTEIN 2 BINDING PROTEIN"/>
    <property type="match status" value="1"/>
</dbReference>
<feature type="region of interest" description="Disordered" evidence="4">
    <location>
        <begin position="299"/>
        <end position="337"/>
    </location>
</feature>
<feature type="region of interest" description="Disordered" evidence="4">
    <location>
        <begin position="352"/>
        <end position="387"/>
    </location>
</feature>
<evidence type="ECO:0000256" key="3">
    <source>
        <dbReference type="ARBA" id="ARBA00022833"/>
    </source>
</evidence>
<feature type="compositionally biased region" description="Low complexity" evidence="4">
    <location>
        <begin position="459"/>
        <end position="468"/>
    </location>
</feature>
<dbReference type="CDD" id="cd04301">
    <property type="entry name" value="NAT_SF"/>
    <property type="match status" value="1"/>
</dbReference>
<dbReference type="SMART" id="SM00249">
    <property type="entry name" value="PHD"/>
    <property type="match status" value="1"/>
</dbReference>
<dbReference type="InterPro" id="IPR000182">
    <property type="entry name" value="GNAT_dom"/>
</dbReference>
<evidence type="ECO:0000313" key="7">
    <source>
        <dbReference type="Proteomes" id="UP001217089"/>
    </source>
</evidence>
<evidence type="ECO:0000256" key="2">
    <source>
        <dbReference type="ARBA" id="ARBA00022771"/>
    </source>
</evidence>
<dbReference type="PROSITE" id="PS51186">
    <property type="entry name" value="GNAT"/>
    <property type="match status" value="1"/>
</dbReference>